<dbReference type="AlphaFoldDB" id="A0A8D8FEC2"/>
<evidence type="ECO:0000256" key="1">
    <source>
        <dbReference type="SAM" id="MobiDB-lite"/>
    </source>
</evidence>
<feature type="region of interest" description="Disordered" evidence="1">
    <location>
        <begin position="1"/>
        <end position="42"/>
    </location>
</feature>
<organism evidence="2">
    <name type="scientific">Culex pipiens</name>
    <name type="common">House mosquito</name>
    <dbReference type="NCBI Taxonomy" id="7175"/>
    <lineage>
        <taxon>Eukaryota</taxon>
        <taxon>Metazoa</taxon>
        <taxon>Ecdysozoa</taxon>
        <taxon>Arthropoda</taxon>
        <taxon>Hexapoda</taxon>
        <taxon>Insecta</taxon>
        <taxon>Pterygota</taxon>
        <taxon>Neoptera</taxon>
        <taxon>Endopterygota</taxon>
        <taxon>Diptera</taxon>
        <taxon>Nematocera</taxon>
        <taxon>Culicoidea</taxon>
        <taxon>Culicidae</taxon>
        <taxon>Culicinae</taxon>
        <taxon>Culicini</taxon>
        <taxon>Culex</taxon>
        <taxon>Culex</taxon>
    </lineage>
</organism>
<accession>A0A8D8FEC2</accession>
<evidence type="ECO:0000313" key="2">
    <source>
        <dbReference type="EMBL" id="CAG6466964.1"/>
    </source>
</evidence>
<sequence length="143" mass="14487">MRAGTGRCDDWARGAGQAVGLPRDQGAKSARSIQQRTDGDAEAVRELRTGTLGKRHEGGGEHATVLAGVAIVSASLCAVRLAGATPAADQPASGTVPRPGRPGNADGVAQLLGLGQAERNAARSRAGRIQLCAKAQGKLLLGF</sequence>
<name>A0A8D8FEC2_CULPI</name>
<protein>
    <submittedName>
        <fullName evidence="2">(northern house mosquito) hypothetical protein</fullName>
    </submittedName>
</protein>
<reference evidence="2" key="1">
    <citation type="submission" date="2021-05" db="EMBL/GenBank/DDBJ databases">
        <authorList>
            <person name="Alioto T."/>
            <person name="Alioto T."/>
            <person name="Gomez Garrido J."/>
        </authorList>
    </citation>
    <scope>NUCLEOTIDE SEQUENCE</scope>
</reference>
<feature type="region of interest" description="Disordered" evidence="1">
    <location>
        <begin position="85"/>
        <end position="108"/>
    </location>
</feature>
<dbReference type="EMBL" id="HBUE01057357">
    <property type="protein sequence ID" value="CAG6466964.1"/>
    <property type="molecule type" value="Transcribed_RNA"/>
</dbReference>
<proteinExistence type="predicted"/>